<name>A0A942I7Z7_9HYPH</name>
<reference evidence="1" key="1">
    <citation type="submission" date="2021-04" db="EMBL/GenBank/DDBJ databases">
        <title>Pseudaminobacter soli sp. nov., isolated from paddy soil contaminated by heavy metals.</title>
        <authorList>
            <person name="Zhang K."/>
        </authorList>
    </citation>
    <scope>NUCLEOTIDE SEQUENCE</scope>
    <source>
        <strain evidence="1">19-2017</strain>
    </source>
</reference>
<evidence type="ECO:0000313" key="1">
    <source>
        <dbReference type="EMBL" id="MBS3648860.1"/>
    </source>
</evidence>
<dbReference type="Proteomes" id="UP000680348">
    <property type="component" value="Unassembled WGS sequence"/>
</dbReference>
<keyword evidence="2" id="KW-1185">Reference proteome</keyword>
<dbReference type="EMBL" id="JAGWCR010000004">
    <property type="protein sequence ID" value="MBS3648860.1"/>
    <property type="molecule type" value="Genomic_DNA"/>
</dbReference>
<organism evidence="1 2">
    <name type="scientific">Pseudaminobacter soli</name>
    <name type="common">ex Zhang et al. 2022</name>
    <dbReference type="NCBI Taxonomy" id="2831468"/>
    <lineage>
        <taxon>Bacteria</taxon>
        <taxon>Pseudomonadati</taxon>
        <taxon>Pseudomonadota</taxon>
        <taxon>Alphaproteobacteria</taxon>
        <taxon>Hyphomicrobiales</taxon>
        <taxon>Phyllobacteriaceae</taxon>
        <taxon>Pseudaminobacter</taxon>
    </lineage>
</organism>
<evidence type="ECO:0000313" key="2">
    <source>
        <dbReference type="Proteomes" id="UP000680348"/>
    </source>
</evidence>
<sequence>MKAAASSIVIEEDEYEVLEFKWALAMGEVHTEAGNLVVRGISDASDVIEAIDDLDALIAKLQRVKSELQKCGSNIDGTFGRVRGGVPADLEALEARTA</sequence>
<protein>
    <submittedName>
        <fullName evidence="1">Uncharacterized protein</fullName>
    </submittedName>
</protein>
<comment type="caution">
    <text evidence="1">The sequence shown here is derived from an EMBL/GenBank/DDBJ whole genome shotgun (WGS) entry which is preliminary data.</text>
</comment>
<gene>
    <name evidence="1" type="ORF">KEU06_09600</name>
</gene>
<proteinExistence type="predicted"/>
<dbReference type="RefSeq" id="WP_188254422.1">
    <property type="nucleotide sequence ID" value="NZ_JABVCF010000004.1"/>
</dbReference>
<accession>A0A942I7Z7</accession>
<dbReference type="AlphaFoldDB" id="A0A942I7Z7"/>